<organism evidence="2 3">
    <name type="scientific">Archangium gephyra</name>
    <dbReference type="NCBI Taxonomy" id="48"/>
    <lineage>
        <taxon>Bacteria</taxon>
        <taxon>Pseudomonadati</taxon>
        <taxon>Myxococcota</taxon>
        <taxon>Myxococcia</taxon>
        <taxon>Myxococcales</taxon>
        <taxon>Cystobacterineae</taxon>
        <taxon>Archangiaceae</taxon>
        <taxon>Archangium</taxon>
    </lineage>
</organism>
<evidence type="ECO:0008006" key="4">
    <source>
        <dbReference type="Google" id="ProtNLM"/>
    </source>
</evidence>
<sequence>MRTPNVVAVLSLLCACEPPITTTSVSGTVAGVSFDGEQIEAVTMRDRDFLGGRRDTVWIGAAPLCERLKFINIIEPNFGTPSYVSTPDGGRAMPALVFAVGRGAPAYFDTGDGGERLTGSVDVSRVEFDESDAPKGAYVASFAIGGNPDAGFETMQGTFAPAKCANADAGCSTSPVLLVVGVVALLLKRRRTPRV</sequence>
<evidence type="ECO:0000313" key="2">
    <source>
        <dbReference type="EMBL" id="PZR06616.1"/>
    </source>
</evidence>
<dbReference type="AlphaFoldDB" id="A0A2W5T3G1"/>
<evidence type="ECO:0000313" key="3">
    <source>
        <dbReference type="Proteomes" id="UP000249061"/>
    </source>
</evidence>
<dbReference type="EMBL" id="QFQP01000037">
    <property type="protein sequence ID" value="PZR06616.1"/>
    <property type="molecule type" value="Genomic_DNA"/>
</dbReference>
<keyword evidence="1" id="KW-1133">Transmembrane helix</keyword>
<protein>
    <recommendedName>
        <fullName evidence="4">Lipoprotein</fullName>
    </recommendedName>
</protein>
<accession>A0A2W5T3G1</accession>
<feature type="transmembrane region" description="Helical" evidence="1">
    <location>
        <begin position="167"/>
        <end position="187"/>
    </location>
</feature>
<dbReference type="Proteomes" id="UP000249061">
    <property type="component" value="Unassembled WGS sequence"/>
</dbReference>
<comment type="caution">
    <text evidence="2">The sequence shown here is derived from an EMBL/GenBank/DDBJ whole genome shotgun (WGS) entry which is preliminary data.</text>
</comment>
<keyword evidence="1" id="KW-0472">Membrane</keyword>
<reference evidence="2 3" key="1">
    <citation type="submission" date="2017-08" db="EMBL/GenBank/DDBJ databases">
        <title>Infants hospitalized years apart are colonized by the same room-sourced microbial strains.</title>
        <authorList>
            <person name="Brooks B."/>
            <person name="Olm M.R."/>
            <person name="Firek B.A."/>
            <person name="Baker R."/>
            <person name="Thomas B.C."/>
            <person name="Morowitz M.J."/>
            <person name="Banfield J.F."/>
        </authorList>
    </citation>
    <scope>NUCLEOTIDE SEQUENCE [LARGE SCALE GENOMIC DNA]</scope>
    <source>
        <strain evidence="2">S2_003_000_R2_14</strain>
    </source>
</reference>
<keyword evidence="1" id="KW-0812">Transmembrane</keyword>
<dbReference type="PROSITE" id="PS51257">
    <property type="entry name" value="PROKAR_LIPOPROTEIN"/>
    <property type="match status" value="1"/>
</dbReference>
<proteinExistence type="predicted"/>
<name>A0A2W5T3G1_9BACT</name>
<evidence type="ECO:0000256" key="1">
    <source>
        <dbReference type="SAM" id="Phobius"/>
    </source>
</evidence>
<gene>
    <name evidence="2" type="ORF">DI536_30120</name>
</gene>